<name>A0A5N5GD92_9ROSA</name>
<feature type="transmembrane region" description="Helical" evidence="1">
    <location>
        <begin position="122"/>
        <end position="141"/>
    </location>
</feature>
<evidence type="ECO:0000313" key="3">
    <source>
        <dbReference type="Proteomes" id="UP000327157"/>
    </source>
</evidence>
<keyword evidence="1" id="KW-1133">Transmembrane helix</keyword>
<accession>A0A5N5GD92</accession>
<dbReference type="Proteomes" id="UP000327157">
    <property type="component" value="Chromosome 17"/>
</dbReference>
<proteinExistence type="predicted"/>
<dbReference type="PANTHER" id="PTHR37224">
    <property type="entry name" value="OS02G0804400 PROTEIN"/>
    <property type="match status" value="1"/>
</dbReference>
<dbReference type="AlphaFoldDB" id="A0A5N5GD92"/>
<dbReference type="EMBL" id="SMOL01000487">
    <property type="protein sequence ID" value="KAB2611460.1"/>
    <property type="molecule type" value="Genomic_DNA"/>
</dbReference>
<evidence type="ECO:0000256" key="1">
    <source>
        <dbReference type="SAM" id="Phobius"/>
    </source>
</evidence>
<sequence length="150" mass="16357">MQLLSPSVSHIEMVVATASATATGASNLRYSSGLDQRRLRPPQKFTSYTKFAIHYPNCLSSKRVKGYFPIRALDPQRGGEEEEVNSKDDLEYLGKVVAGSLVAAAVIKYGSIVLPEITRPNIVQALVMIIMPVVVAVLLLIKQSRAEGRS</sequence>
<evidence type="ECO:0000313" key="2">
    <source>
        <dbReference type="EMBL" id="KAB2611460.1"/>
    </source>
</evidence>
<comment type="caution">
    <text evidence="2">The sequence shown here is derived from an EMBL/GenBank/DDBJ whole genome shotgun (WGS) entry which is preliminary data.</text>
</comment>
<organism evidence="2 3">
    <name type="scientific">Pyrus ussuriensis x Pyrus communis</name>
    <dbReference type="NCBI Taxonomy" id="2448454"/>
    <lineage>
        <taxon>Eukaryota</taxon>
        <taxon>Viridiplantae</taxon>
        <taxon>Streptophyta</taxon>
        <taxon>Embryophyta</taxon>
        <taxon>Tracheophyta</taxon>
        <taxon>Spermatophyta</taxon>
        <taxon>Magnoliopsida</taxon>
        <taxon>eudicotyledons</taxon>
        <taxon>Gunneridae</taxon>
        <taxon>Pentapetalae</taxon>
        <taxon>rosids</taxon>
        <taxon>fabids</taxon>
        <taxon>Rosales</taxon>
        <taxon>Rosaceae</taxon>
        <taxon>Amygdaloideae</taxon>
        <taxon>Maleae</taxon>
        <taxon>Pyrus</taxon>
    </lineage>
</organism>
<keyword evidence="1" id="KW-0472">Membrane</keyword>
<keyword evidence="1" id="KW-0812">Transmembrane</keyword>
<protein>
    <submittedName>
        <fullName evidence="2">Uncharacterized protein</fullName>
    </submittedName>
</protein>
<keyword evidence="3" id="KW-1185">Reference proteome</keyword>
<reference evidence="3" key="2">
    <citation type="submission" date="2019-10" db="EMBL/GenBank/DDBJ databases">
        <title>A de novo genome assembly of a pear dwarfing rootstock.</title>
        <authorList>
            <person name="Wang F."/>
            <person name="Wang J."/>
            <person name="Li S."/>
            <person name="Zhang Y."/>
            <person name="Fang M."/>
            <person name="Ma L."/>
            <person name="Zhao Y."/>
            <person name="Jiang S."/>
        </authorList>
    </citation>
    <scope>NUCLEOTIDE SEQUENCE [LARGE SCALE GENOMIC DNA]</scope>
</reference>
<reference evidence="2 3" key="1">
    <citation type="submission" date="2019-09" db="EMBL/GenBank/DDBJ databases">
        <authorList>
            <person name="Ou C."/>
        </authorList>
    </citation>
    <scope>NUCLEOTIDE SEQUENCE [LARGE SCALE GENOMIC DNA]</scope>
    <source>
        <strain evidence="2">S2</strain>
        <tissue evidence="2">Leaf</tissue>
    </source>
</reference>
<dbReference type="OrthoDB" id="513929at2759"/>
<reference evidence="2 3" key="3">
    <citation type="submission" date="2019-11" db="EMBL/GenBank/DDBJ databases">
        <title>A de novo genome assembly of a pear dwarfing rootstock.</title>
        <authorList>
            <person name="Wang F."/>
            <person name="Wang J."/>
            <person name="Li S."/>
            <person name="Zhang Y."/>
            <person name="Fang M."/>
            <person name="Ma L."/>
            <person name="Zhao Y."/>
            <person name="Jiang S."/>
        </authorList>
    </citation>
    <scope>NUCLEOTIDE SEQUENCE [LARGE SCALE GENOMIC DNA]</scope>
    <source>
        <strain evidence="2">S2</strain>
        <tissue evidence="2">Leaf</tissue>
    </source>
</reference>
<gene>
    <name evidence="2" type="ORF">D8674_019492</name>
</gene>